<dbReference type="InterPro" id="IPR029058">
    <property type="entry name" value="AB_hydrolase_fold"/>
</dbReference>
<dbReference type="RefSeq" id="XP_046599064.1">
    <property type="nucleotide sequence ID" value="XM_046743108.1"/>
</dbReference>
<sequence>MRRCEAGAIIAFVILMQGPVEGMSFNILRAILSPPVPRITRVRNASPRELRLKNSLAVSDFLGLVKQYHYPAEEHNVTTIDGYNLRFHRIPGSARSSLVKKKPVVFVQHGLFASSDSWVLMGPGRDLAYLLVDAGYDVWMLNVRGNRYSRRHLSLSPNRPEFWHFSWHENGVYDMTATIDYMLAITGVPKVTVIGHSMGCTIAAVLLSVLPEYNRKVDLVVALAPVITWTAQYRGPLTLGLRFAKRAFDSIRRLGVEEILPLRESTSQLFSGVCRSPSIREMCKWIIFLLAGSADPEQLDSAIVPSLLEHYPAGTSLNTIEHYWQNIANESFREFDYGYGRNYVRYGSDIPPEYPLHKITVPVLIYYGVNDPLAQPPDIRALEERLPNVVATKAVPWPFFNHFDFVLSKDAKTLLYDDMMVIVKKYKSLGNRSLGSTMKLFLVLLAALIGSAIADDGEVVWTEEMVQDLFTRSSDNVVATIPELITSNGYLAETHHVVTEDGYILAMHRVNAPSSTSVTRRKPVAFLMHGLLSSSADWLIMGHGKSLGYLLADAGYDVWLGNARGNTHSKNHTTIKNLNGRRFWRFDWHEIGVHDLPAMIDYVLDTTHEKQVVYMGHSQGTTAFYVMAAERPEYNDKIKVMFSLAPVAYMSNLFSPMLRIAATFTNTLETFFNIFGMYEFMPSSDLLSAAGSTFCNDDALTQFLCTNVLFVMCGFNRAQLNTTLLPTIFQYSPAGASSRQLVHYGQEIQSGYFRWWDHGITSNLINYGSFRPPNYDLSKITAPVHLIYSDNDWMAAVKDVEQLHAELGNSVELYRVLDGKWNHLDFVWGINAKELVYDPILTRLAADYAE</sequence>
<dbReference type="InterPro" id="IPR006693">
    <property type="entry name" value="AB_hydrolase_lipase"/>
</dbReference>
<feature type="signal peptide" evidence="1">
    <location>
        <begin position="1"/>
        <end position="22"/>
    </location>
</feature>
<feature type="domain" description="Partial AB-hydrolase lipase" evidence="2">
    <location>
        <begin position="481"/>
        <end position="541"/>
    </location>
</feature>
<dbReference type="Proteomes" id="UP000829291">
    <property type="component" value="Chromosome 6"/>
</dbReference>
<feature type="domain" description="Serine aminopeptidase S33" evidence="3">
    <location>
        <begin position="545"/>
        <end position="667"/>
    </location>
</feature>
<name>A0ABM3GFP1_NEOLC</name>
<dbReference type="Pfam" id="PF12146">
    <property type="entry name" value="Hydrolase_4"/>
    <property type="match status" value="1"/>
</dbReference>
<evidence type="ECO:0000259" key="3">
    <source>
        <dbReference type="Pfam" id="PF12146"/>
    </source>
</evidence>
<evidence type="ECO:0000313" key="5">
    <source>
        <dbReference type="RefSeq" id="XP_046599064.1"/>
    </source>
</evidence>
<keyword evidence="1" id="KW-0732">Signal</keyword>
<evidence type="ECO:0000259" key="2">
    <source>
        <dbReference type="Pfam" id="PF04083"/>
    </source>
</evidence>
<feature type="chain" id="PRO_5045705844" evidence="1">
    <location>
        <begin position="23"/>
        <end position="850"/>
    </location>
</feature>
<dbReference type="Gene3D" id="3.40.50.1820">
    <property type="entry name" value="alpha/beta hydrolase"/>
    <property type="match status" value="2"/>
</dbReference>
<dbReference type="SUPFAM" id="SSF53474">
    <property type="entry name" value="alpha/beta-Hydrolases"/>
    <property type="match status" value="2"/>
</dbReference>
<reference evidence="5" key="1">
    <citation type="submission" date="2025-08" db="UniProtKB">
        <authorList>
            <consortium name="RefSeq"/>
        </authorList>
    </citation>
    <scope>IDENTIFICATION</scope>
    <source>
        <tissue evidence="5">Thorax and Abdomen</tissue>
    </source>
</reference>
<evidence type="ECO:0000313" key="4">
    <source>
        <dbReference type="Proteomes" id="UP000829291"/>
    </source>
</evidence>
<dbReference type="InterPro" id="IPR022742">
    <property type="entry name" value="Hydrolase_4"/>
</dbReference>
<feature type="domain" description="Partial AB-hydrolase lipase" evidence="2">
    <location>
        <begin position="64"/>
        <end position="121"/>
    </location>
</feature>
<dbReference type="Pfam" id="PF04083">
    <property type="entry name" value="Abhydro_lipase"/>
    <property type="match status" value="2"/>
</dbReference>
<dbReference type="GeneID" id="107221024"/>
<accession>A0ABM3GFP1</accession>
<dbReference type="PANTHER" id="PTHR11005">
    <property type="entry name" value="LYSOSOMAL ACID LIPASE-RELATED"/>
    <property type="match status" value="1"/>
</dbReference>
<proteinExistence type="predicted"/>
<gene>
    <name evidence="5" type="primary">LOC107221024</name>
</gene>
<organism evidence="4 5">
    <name type="scientific">Neodiprion lecontei</name>
    <name type="common">Redheaded pine sawfly</name>
    <dbReference type="NCBI Taxonomy" id="441921"/>
    <lineage>
        <taxon>Eukaryota</taxon>
        <taxon>Metazoa</taxon>
        <taxon>Ecdysozoa</taxon>
        <taxon>Arthropoda</taxon>
        <taxon>Hexapoda</taxon>
        <taxon>Insecta</taxon>
        <taxon>Pterygota</taxon>
        <taxon>Neoptera</taxon>
        <taxon>Endopterygota</taxon>
        <taxon>Hymenoptera</taxon>
        <taxon>Tenthredinoidea</taxon>
        <taxon>Diprionidae</taxon>
        <taxon>Diprioninae</taxon>
        <taxon>Neodiprion</taxon>
    </lineage>
</organism>
<protein>
    <submittedName>
        <fullName evidence="5">Uncharacterized protein LOC107221024</fullName>
    </submittedName>
</protein>
<keyword evidence="4" id="KW-1185">Reference proteome</keyword>
<evidence type="ECO:0000256" key="1">
    <source>
        <dbReference type="SAM" id="SignalP"/>
    </source>
</evidence>